<name>R7V198_CAPTE</name>
<dbReference type="InterPro" id="IPR036772">
    <property type="entry name" value="SRCR-like_dom_sf"/>
</dbReference>
<dbReference type="SUPFAM" id="SSF56487">
    <property type="entry name" value="SRCR-like"/>
    <property type="match status" value="1"/>
</dbReference>
<dbReference type="OrthoDB" id="422749at2759"/>
<evidence type="ECO:0000256" key="3">
    <source>
        <dbReference type="PROSITE-ProRule" id="PRU00196"/>
    </source>
</evidence>
<reference evidence="7" key="1">
    <citation type="submission" date="2012-12" db="EMBL/GenBank/DDBJ databases">
        <authorList>
            <person name="Hellsten U."/>
            <person name="Grimwood J."/>
            <person name="Chapman J.A."/>
            <person name="Shapiro H."/>
            <person name="Aerts A."/>
            <person name="Otillar R.P."/>
            <person name="Terry A.Y."/>
            <person name="Boore J.L."/>
            <person name="Simakov O."/>
            <person name="Marletaz F."/>
            <person name="Cho S.-J."/>
            <person name="Edsinger-Gonzales E."/>
            <person name="Havlak P."/>
            <person name="Kuo D.-H."/>
            <person name="Larsson T."/>
            <person name="Lv J."/>
            <person name="Arendt D."/>
            <person name="Savage R."/>
            <person name="Osoegawa K."/>
            <person name="de Jong P."/>
            <person name="Lindberg D.R."/>
            <person name="Seaver E.C."/>
            <person name="Weisblat D.A."/>
            <person name="Putnam N.H."/>
            <person name="Grigoriev I.V."/>
            <person name="Rokhsar D.S."/>
        </authorList>
    </citation>
    <scope>NUCLEOTIDE SEQUENCE</scope>
    <source>
        <strain evidence="7">I ESC-2004</strain>
    </source>
</reference>
<dbReference type="PANTHER" id="PTHR48071:SF18">
    <property type="entry name" value="DELETED IN MALIGNANT BRAIN TUMORS 1 PROTEIN-RELATED"/>
    <property type="match status" value="1"/>
</dbReference>
<dbReference type="SMART" id="SM00202">
    <property type="entry name" value="SR"/>
    <property type="match status" value="1"/>
</dbReference>
<evidence type="ECO:0000256" key="2">
    <source>
        <dbReference type="ARBA" id="ARBA00023157"/>
    </source>
</evidence>
<dbReference type="STRING" id="283909.R7V198"/>
<dbReference type="PROSITE" id="PS50287">
    <property type="entry name" value="SRCR_2"/>
    <property type="match status" value="1"/>
</dbReference>
<proteinExistence type="predicted"/>
<evidence type="ECO:0000313" key="7">
    <source>
        <dbReference type="Proteomes" id="UP000014760"/>
    </source>
</evidence>
<dbReference type="InterPro" id="IPR001190">
    <property type="entry name" value="SRCR"/>
</dbReference>
<dbReference type="OMA" id="YCESHAG"/>
<evidence type="ECO:0000259" key="4">
    <source>
        <dbReference type="PROSITE" id="PS50287"/>
    </source>
</evidence>
<keyword evidence="2" id="KW-1015">Disulfide bond</keyword>
<protein>
    <recommendedName>
        <fullName evidence="4">SRCR domain-containing protein</fullName>
    </recommendedName>
</protein>
<dbReference type="Gene3D" id="3.10.250.10">
    <property type="entry name" value="SRCR-like domain"/>
    <property type="match status" value="1"/>
</dbReference>
<dbReference type="EMBL" id="KB296055">
    <property type="protein sequence ID" value="ELU12319.1"/>
    <property type="molecule type" value="Genomic_DNA"/>
</dbReference>
<dbReference type="AlphaFoldDB" id="R7V198"/>
<feature type="domain" description="SRCR" evidence="4">
    <location>
        <begin position="34"/>
        <end position="132"/>
    </location>
</feature>
<gene>
    <name evidence="5" type="ORF">CAPTEDRAFT_168778</name>
</gene>
<dbReference type="Proteomes" id="UP000014760">
    <property type="component" value="Unassembled WGS sequence"/>
</dbReference>
<evidence type="ECO:0000313" key="6">
    <source>
        <dbReference type="EnsemblMetazoa" id="CapteP168778"/>
    </source>
</evidence>
<evidence type="ECO:0000313" key="5">
    <source>
        <dbReference type="EMBL" id="ELU12319.1"/>
    </source>
</evidence>
<accession>R7V198</accession>
<dbReference type="EMBL" id="AMQN01005441">
    <property type="status" value="NOT_ANNOTATED_CDS"/>
    <property type="molecule type" value="Genomic_DNA"/>
</dbReference>
<keyword evidence="1" id="KW-0732">Signal</keyword>
<sequence length="132" mass="14326">MEGRIGQKIASLEERIIQRVADVAVCDASGDTSLRLVGGPTCNKGRLEVLHDDIWGTVCDDYFSDNDAALFCRAMGKPYGNAEAIATFGGGYGVIHLDDVRCSGQRDWRSCSHNGWGLNNCGHEEDVGLHCH</sequence>
<dbReference type="FunFam" id="3.10.250.10:FF:000001">
    <property type="entry name" value="Lysyl oxidase 4 isoform X1"/>
    <property type="match status" value="1"/>
</dbReference>
<dbReference type="PANTHER" id="PTHR48071">
    <property type="entry name" value="SRCR DOMAIN-CONTAINING PROTEIN"/>
    <property type="match status" value="1"/>
</dbReference>
<keyword evidence="7" id="KW-1185">Reference proteome</keyword>
<dbReference type="GO" id="GO:0016020">
    <property type="term" value="C:membrane"/>
    <property type="evidence" value="ECO:0007669"/>
    <property type="project" value="InterPro"/>
</dbReference>
<dbReference type="Pfam" id="PF00530">
    <property type="entry name" value="SRCR"/>
    <property type="match status" value="1"/>
</dbReference>
<reference evidence="5 7" key="2">
    <citation type="journal article" date="2013" name="Nature">
        <title>Insights into bilaterian evolution from three spiralian genomes.</title>
        <authorList>
            <person name="Simakov O."/>
            <person name="Marletaz F."/>
            <person name="Cho S.J."/>
            <person name="Edsinger-Gonzales E."/>
            <person name="Havlak P."/>
            <person name="Hellsten U."/>
            <person name="Kuo D.H."/>
            <person name="Larsson T."/>
            <person name="Lv J."/>
            <person name="Arendt D."/>
            <person name="Savage R."/>
            <person name="Osoegawa K."/>
            <person name="de Jong P."/>
            <person name="Grimwood J."/>
            <person name="Chapman J.A."/>
            <person name="Shapiro H."/>
            <person name="Aerts A."/>
            <person name="Otillar R.P."/>
            <person name="Terry A.Y."/>
            <person name="Boore J.L."/>
            <person name="Grigoriev I.V."/>
            <person name="Lindberg D.R."/>
            <person name="Seaver E.C."/>
            <person name="Weisblat D.A."/>
            <person name="Putnam N.H."/>
            <person name="Rokhsar D.S."/>
        </authorList>
    </citation>
    <scope>NUCLEOTIDE SEQUENCE</scope>
    <source>
        <strain evidence="5 7">I ESC-2004</strain>
    </source>
</reference>
<dbReference type="PRINTS" id="PR00258">
    <property type="entry name" value="SPERACTRCPTR"/>
</dbReference>
<reference evidence="6" key="3">
    <citation type="submission" date="2015-06" db="UniProtKB">
        <authorList>
            <consortium name="EnsemblMetazoa"/>
        </authorList>
    </citation>
    <scope>IDENTIFICATION</scope>
</reference>
<organism evidence="5">
    <name type="scientific">Capitella teleta</name>
    <name type="common">Polychaete worm</name>
    <dbReference type="NCBI Taxonomy" id="283909"/>
    <lineage>
        <taxon>Eukaryota</taxon>
        <taxon>Metazoa</taxon>
        <taxon>Spiralia</taxon>
        <taxon>Lophotrochozoa</taxon>
        <taxon>Annelida</taxon>
        <taxon>Polychaeta</taxon>
        <taxon>Sedentaria</taxon>
        <taxon>Scolecida</taxon>
        <taxon>Capitellidae</taxon>
        <taxon>Capitella</taxon>
    </lineage>
</organism>
<dbReference type="HOGENOM" id="CLU_002555_6_1_1"/>
<dbReference type="EnsemblMetazoa" id="CapteT168778">
    <property type="protein sequence ID" value="CapteP168778"/>
    <property type="gene ID" value="CapteG168778"/>
</dbReference>
<comment type="caution">
    <text evidence="3">Lacks conserved residue(s) required for the propagation of feature annotation.</text>
</comment>
<evidence type="ECO:0000256" key="1">
    <source>
        <dbReference type="ARBA" id="ARBA00022729"/>
    </source>
</evidence>
<dbReference type="PROSITE" id="PS00420">
    <property type="entry name" value="SRCR_1"/>
    <property type="match status" value="1"/>
</dbReference>